<reference evidence="5 6" key="1">
    <citation type="journal article" date="2020" name="ISME J.">
        <title>Uncovering the hidden diversity of litter-decomposition mechanisms in mushroom-forming fungi.</title>
        <authorList>
            <person name="Floudas D."/>
            <person name="Bentzer J."/>
            <person name="Ahren D."/>
            <person name="Johansson T."/>
            <person name="Persson P."/>
            <person name="Tunlid A."/>
        </authorList>
    </citation>
    <scope>NUCLEOTIDE SEQUENCE [LARGE SCALE GENOMIC DNA]</scope>
    <source>
        <strain evidence="5 6">CBS 101986</strain>
    </source>
</reference>
<protein>
    <submittedName>
        <fullName evidence="5">Uncharacterized protein</fullName>
    </submittedName>
</protein>
<dbReference type="GO" id="GO:0004591">
    <property type="term" value="F:oxoglutarate dehydrogenase (succinyl-transferring) activity"/>
    <property type="evidence" value="ECO:0007669"/>
    <property type="project" value="TreeGrafter"/>
</dbReference>
<accession>A0A8H5BGE8</accession>
<evidence type="ECO:0000256" key="4">
    <source>
        <dbReference type="SAM" id="MobiDB-lite"/>
    </source>
</evidence>
<organism evidence="5 6">
    <name type="scientific">Psilocybe cf. subviscida</name>
    <dbReference type="NCBI Taxonomy" id="2480587"/>
    <lineage>
        <taxon>Eukaryota</taxon>
        <taxon>Fungi</taxon>
        <taxon>Dikarya</taxon>
        <taxon>Basidiomycota</taxon>
        <taxon>Agaricomycotina</taxon>
        <taxon>Agaricomycetes</taxon>
        <taxon>Agaricomycetidae</taxon>
        <taxon>Agaricales</taxon>
        <taxon>Agaricineae</taxon>
        <taxon>Strophariaceae</taxon>
        <taxon>Psilocybe</taxon>
    </lineage>
</organism>
<name>A0A8H5BGE8_9AGAR</name>
<evidence type="ECO:0000256" key="1">
    <source>
        <dbReference type="ARBA" id="ARBA00004173"/>
    </source>
</evidence>
<evidence type="ECO:0000313" key="6">
    <source>
        <dbReference type="Proteomes" id="UP000567179"/>
    </source>
</evidence>
<dbReference type="Pfam" id="PF10937">
    <property type="entry name" value="Kgd4-YMR31"/>
    <property type="match status" value="1"/>
</dbReference>
<evidence type="ECO:0000256" key="2">
    <source>
        <dbReference type="ARBA" id="ARBA00023128"/>
    </source>
</evidence>
<evidence type="ECO:0000256" key="3">
    <source>
        <dbReference type="ARBA" id="ARBA00043970"/>
    </source>
</evidence>
<proteinExistence type="inferred from homology"/>
<feature type="region of interest" description="Disordered" evidence="4">
    <location>
        <begin position="53"/>
        <end position="77"/>
    </location>
</feature>
<dbReference type="GO" id="GO:0006103">
    <property type="term" value="P:2-oxoglutarate metabolic process"/>
    <property type="evidence" value="ECO:0007669"/>
    <property type="project" value="InterPro"/>
</dbReference>
<sequence>MHPSLRRCSARAHTPLIRFLGKRSHPTSADTPHPHPAAPAEFKERFSEFLTKMNSSGASSKASSSKPSSSGNTNTFNQFWEAPSRFWQPRVREMSKAEMDAIMSGGASSY</sequence>
<dbReference type="OrthoDB" id="2116030at2759"/>
<dbReference type="GO" id="GO:0005739">
    <property type="term" value="C:mitochondrion"/>
    <property type="evidence" value="ECO:0007669"/>
    <property type="project" value="UniProtKB-SubCell"/>
</dbReference>
<keyword evidence="6" id="KW-1185">Reference proteome</keyword>
<evidence type="ECO:0000313" key="5">
    <source>
        <dbReference type="EMBL" id="KAF5321697.1"/>
    </source>
</evidence>
<comment type="caution">
    <text evidence="5">The sequence shown here is derived from an EMBL/GenBank/DDBJ whole genome shotgun (WGS) entry which is preliminary data.</text>
</comment>
<dbReference type="PANTHER" id="PTHR31601:SF2">
    <property type="entry name" value="ALPHA-KETOGLUTARATE DEHYDROGENASE COMPONENT 4"/>
    <property type="match status" value="1"/>
</dbReference>
<keyword evidence="2" id="KW-0496">Mitochondrion</keyword>
<comment type="subcellular location">
    <subcellularLocation>
        <location evidence="1">Mitochondrion</location>
    </subcellularLocation>
</comment>
<dbReference type="AlphaFoldDB" id="A0A8H5BGE8"/>
<feature type="region of interest" description="Disordered" evidence="4">
    <location>
        <begin position="20"/>
        <end position="39"/>
    </location>
</feature>
<feature type="compositionally biased region" description="Low complexity" evidence="4">
    <location>
        <begin position="55"/>
        <end position="71"/>
    </location>
</feature>
<dbReference type="InterPro" id="IPR020373">
    <property type="entry name" value="Kgd4/YMR-31"/>
</dbReference>
<dbReference type="PANTHER" id="PTHR31601">
    <property type="entry name" value="28S RIBOSOMAL PROTEIN S36, MITOCHONDRIAL"/>
    <property type="match status" value="1"/>
</dbReference>
<dbReference type="EMBL" id="JAACJJ010000028">
    <property type="protein sequence ID" value="KAF5321697.1"/>
    <property type="molecule type" value="Genomic_DNA"/>
</dbReference>
<gene>
    <name evidence="5" type="ORF">D9619_000942</name>
</gene>
<comment type="similarity">
    <text evidence="3">Belongs to the alpha-ketoglutarate dehydrogenase component 4 family.</text>
</comment>
<dbReference type="Proteomes" id="UP000567179">
    <property type="component" value="Unassembled WGS sequence"/>
</dbReference>